<keyword evidence="2" id="KW-1185">Reference proteome</keyword>
<name>A0A8W8M9E8_MAGGI</name>
<dbReference type="AlphaFoldDB" id="A0A8W8M9E8"/>
<organism evidence="1 2">
    <name type="scientific">Magallana gigas</name>
    <name type="common">Pacific oyster</name>
    <name type="synonym">Crassostrea gigas</name>
    <dbReference type="NCBI Taxonomy" id="29159"/>
    <lineage>
        <taxon>Eukaryota</taxon>
        <taxon>Metazoa</taxon>
        <taxon>Spiralia</taxon>
        <taxon>Lophotrochozoa</taxon>
        <taxon>Mollusca</taxon>
        <taxon>Bivalvia</taxon>
        <taxon>Autobranchia</taxon>
        <taxon>Pteriomorphia</taxon>
        <taxon>Ostreida</taxon>
        <taxon>Ostreoidea</taxon>
        <taxon>Ostreidae</taxon>
        <taxon>Magallana</taxon>
    </lineage>
</organism>
<proteinExistence type="predicted"/>
<reference evidence="1" key="1">
    <citation type="submission" date="2022-08" db="UniProtKB">
        <authorList>
            <consortium name="EnsemblMetazoa"/>
        </authorList>
    </citation>
    <scope>IDENTIFICATION</scope>
    <source>
        <strain evidence="1">05x7-T-G4-1.051#20</strain>
    </source>
</reference>
<dbReference type="Proteomes" id="UP000005408">
    <property type="component" value="Unassembled WGS sequence"/>
</dbReference>
<evidence type="ECO:0000313" key="2">
    <source>
        <dbReference type="Proteomes" id="UP000005408"/>
    </source>
</evidence>
<accession>A0A8W8M9E8</accession>
<evidence type="ECO:0000313" key="1">
    <source>
        <dbReference type="EnsemblMetazoa" id="G32004.1:cds"/>
    </source>
</evidence>
<sequence>METSETIVAAHKENEFMNSIFQIVGNDSSWRRKQLSKLLHQRVSEEGPLVKNLEIHITLPDHTIHINLQ</sequence>
<protein>
    <submittedName>
        <fullName evidence="1">Uncharacterized protein</fullName>
    </submittedName>
</protein>
<dbReference type="EnsemblMetazoa" id="G32004.1">
    <property type="protein sequence ID" value="G32004.1:cds"/>
    <property type="gene ID" value="G32004"/>
</dbReference>